<dbReference type="InterPro" id="IPR003737">
    <property type="entry name" value="GlcNAc_PI_deacetylase-related"/>
</dbReference>
<gene>
    <name evidence="4" type="ORF">DD238_005459</name>
</gene>
<dbReference type="InterPro" id="IPR024078">
    <property type="entry name" value="LmbE-like_dom_sf"/>
</dbReference>
<name>A0A3M6VRW6_9STRA</name>
<reference evidence="4 5" key="1">
    <citation type="submission" date="2018-06" db="EMBL/GenBank/DDBJ databases">
        <title>Comparative genomics of downy mildews reveals potential adaptations to biotrophy.</title>
        <authorList>
            <person name="Fletcher K."/>
            <person name="Klosterman S.J."/>
            <person name="Derevnina L."/>
            <person name="Martin F."/>
            <person name="Koike S."/>
            <person name="Reyes Chin-Wo S."/>
            <person name="Mou B."/>
            <person name="Michelmore R."/>
        </authorList>
    </citation>
    <scope>NUCLEOTIDE SEQUENCE [LARGE SCALE GENOMIC DNA]</scope>
    <source>
        <strain evidence="4 5">R14</strain>
    </source>
</reference>
<proteinExistence type="inferred from homology"/>
<keyword evidence="5" id="KW-1185">Reference proteome</keyword>
<dbReference type="VEuPathDB" id="FungiDB:DD237_006363"/>
<evidence type="ECO:0000256" key="2">
    <source>
        <dbReference type="ARBA" id="ARBA00012176"/>
    </source>
</evidence>
<keyword evidence="3" id="KW-1133">Transmembrane helix</keyword>
<dbReference type="STRING" id="542832.A0A3M6VRW6"/>
<comment type="similarity">
    <text evidence="1">Belongs to the PIGL family.</text>
</comment>
<dbReference type="SUPFAM" id="SSF102588">
    <property type="entry name" value="LmbE-like"/>
    <property type="match status" value="1"/>
</dbReference>
<dbReference type="Proteomes" id="UP000282087">
    <property type="component" value="Unassembled WGS sequence"/>
</dbReference>
<keyword evidence="3" id="KW-0812">Transmembrane</keyword>
<evidence type="ECO:0000313" key="5">
    <source>
        <dbReference type="Proteomes" id="UP000282087"/>
    </source>
</evidence>
<evidence type="ECO:0000313" key="4">
    <source>
        <dbReference type="EMBL" id="RMX69042.1"/>
    </source>
</evidence>
<dbReference type="AlphaFoldDB" id="A0A3M6VRW6"/>
<evidence type="ECO:0000256" key="1">
    <source>
        <dbReference type="ARBA" id="ARBA00006066"/>
    </source>
</evidence>
<dbReference type="UniPathway" id="UPA00196"/>
<dbReference type="GO" id="GO:0016020">
    <property type="term" value="C:membrane"/>
    <property type="evidence" value="ECO:0007669"/>
    <property type="project" value="GOC"/>
</dbReference>
<organism evidence="4 5">
    <name type="scientific">Peronospora effusa</name>
    <dbReference type="NCBI Taxonomy" id="542832"/>
    <lineage>
        <taxon>Eukaryota</taxon>
        <taxon>Sar</taxon>
        <taxon>Stramenopiles</taxon>
        <taxon>Oomycota</taxon>
        <taxon>Peronosporomycetes</taxon>
        <taxon>Peronosporales</taxon>
        <taxon>Peronosporaceae</taxon>
        <taxon>Peronospora</taxon>
    </lineage>
</organism>
<dbReference type="GO" id="GO:0005783">
    <property type="term" value="C:endoplasmic reticulum"/>
    <property type="evidence" value="ECO:0007669"/>
    <property type="project" value="TreeGrafter"/>
</dbReference>
<dbReference type="Pfam" id="PF02585">
    <property type="entry name" value="PIG-L"/>
    <property type="match status" value="1"/>
</dbReference>
<accession>A0A3M6VRW6</accession>
<evidence type="ECO:0000256" key="3">
    <source>
        <dbReference type="SAM" id="Phobius"/>
    </source>
</evidence>
<keyword evidence="3" id="KW-0472">Membrane</keyword>
<dbReference type="GO" id="GO:0000225">
    <property type="term" value="F:N-acetylglucosaminylphosphatidylinositol deacetylase activity"/>
    <property type="evidence" value="ECO:0007669"/>
    <property type="project" value="UniProtKB-EC"/>
</dbReference>
<dbReference type="EC" id="3.5.1.89" evidence="2"/>
<sequence length="302" mass="34462">MFDKADDELQILLEMFKYLLLGANGVLFIIAVFVFFTSSTCESATSLSTPVQLKRALIVTAHPDDESMFFLPLLHSLQKRQKNSTAKWQTHLLCLSRGNFDGLGSIREKELKACATYIGLSLEHVQALEDPKLQDGMENQWEVAHIAVIVADYVQKNEIDAVFTFDDYGVSGHPNHIATYNGVKQAICEQQEKCNTLTAEDGKETKAVRGWALESTKILRKYVGLLDTALSFWLSRQREDERQFVFVFKPLWNYNAMALHQSQFVWYRRLFVAFSRYTFINTFRPLLSIGSAELSAAHKKTQ</sequence>
<dbReference type="Gene3D" id="3.40.50.10320">
    <property type="entry name" value="LmbE-like"/>
    <property type="match status" value="1"/>
</dbReference>
<feature type="transmembrane region" description="Helical" evidence="3">
    <location>
        <begin position="18"/>
        <end position="36"/>
    </location>
</feature>
<dbReference type="GO" id="GO:0006506">
    <property type="term" value="P:GPI anchor biosynthetic process"/>
    <property type="evidence" value="ECO:0007669"/>
    <property type="project" value="UniProtKB-UniPathway"/>
</dbReference>
<dbReference type="PANTHER" id="PTHR12993:SF11">
    <property type="entry name" value="N-ACETYLGLUCOSAMINYL-PHOSPHATIDYLINOSITOL DE-N-ACETYLASE"/>
    <property type="match status" value="1"/>
</dbReference>
<dbReference type="PANTHER" id="PTHR12993">
    <property type="entry name" value="N-ACETYLGLUCOSAMINYL-PHOSPHATIDYLINOSITOL DE-N-ACETYLASE-RELATED"/>
    <property type="match status" value="1"/>
</dbReference>
<protein>
    <recommendedName>
        <fullName evidence="2">N-acetylglucosaminylphosphatidylinositol deacetylase</fullName>
        <ecNumber evidence="2">3.5.1.89</ecNumber>
    </recommendedName>
</protein>
<comment type="caution">
    <text evidence="4">The sequence shown here is derived from an EMBL/GenBank/DDBJ whole genome shotgun (WGS) entry which is preliminary data.</text>
</comment>
<dbReference type="EMBL" id="QLLG01000040">
    <property type="protein sequence ID" value="RMX69042.1"/>
    <property type="molecule type" value="Genomic_DNA"/>
</dbReference>